<accession>A0ABT0INV0</accession>
<comment type="caution">
    <text evidence="3">The sequence shown here is derived from an EMBL/GenBank/DDBJ whole genome shotgun (WGS) entry which is preliminary data.</text>
</comment>
<dbReference type="RefSeq" id="WP_248682272.1">
    <property type="nucleotide sequence ID" value="NZ_JALPRY010000007.1"/>
</dbReference>
<reference evidence="3 4" key="1">
    <citation type="submission" date="2022-04" db="EMBL/GenBank/DDBJ databases">
        <title>Rhizobium coralii sp. nov., isolated from coral Turbinaria peltata.</title>
        <authorList>
            <person name="Sun H."/>
        </authorList>
    </citation>
    <scope>NUCLEOTIDE SEQUENCE [LARGE SCALE GENOMIC DNA]</scope>
    <source>
        <strain evidence="3 4">NTR19</strain>
    </source>
</reference>
<gene>
    <name evidence="3" type="ORF">M0654_06105</name>
</gene>
<organism evidence="3 4">
    <name type="scientific">Neorhizobium turbinariae</name>
    <dbReference type="NCBI Taxonomy" id="2937795"/>
    <lineage>
        <taxon>Bacteria</taxon>
        <taxon>Pseudomonadati</taxon>
        <taxon>Pseudomonadota</taxon>
        <taxon>Alphaproteobacteria</taxon>
        <taxon>Hyphomicrobiales</taxon>
        <taxon>Rhizobiaceae</taxon>
        <taxon>Rhizobium/Agrobacterium group</taxon>
        <taxon>Neorhizobium</taxon>
    </lineage>
</organism>
<dbReference type="Gene3D" id="3.10.450.160">
    <property type="entry name" value="inner membrane protein cigr"/>
    <property type="match status" value="1"/>
</dbReference>
<evidence type="ECO:0000256" key="1">
    <source>
        <dbReference type="SAM" id="MobiDB-lite"/>
    </source>
</evidence>
<keyword evidence="2" id="KW-0732">Signal</keyword>
<evidence type="ECO:0000313" key="3">
    <source>
        <dbReference type="EMBL" id="MCK8779556.1"/>
    </source>
</evidence>
<name>A0ABT0INV0_9HYPH</name>
<dbReference type="Pfam" id="PF11776">
    <property type="entry name" value="RcnB"/>
    <property type="match status" value="1"/>
</dbReference>
<feature type="chain" id="PRO_5047253817" evidence="2">
    <location>
        <begin position="26"/>
        <end position="109"/>
    </location>
</feature>
<dbReference type="InterPro" id="IPR024572">
    <property type="entry name" value="RcnB"/>
</dbReference>
<feature type="region of interest" description="Disordered" evidence="1">
    <location>
        <begin position="21"/>
        <end position="60"/>
    </location>
</feature>
<feature type="signal peptide" evidence="2">
    <location>
        <begin position="1"/>
        <end position="25"/>
    </location>
</feature>
<protein>
    <submittedName>
        <fullName evidence="3">RcnB family protein</fullName>
    </submittedName>
</protein>
<keyword evidence="4" id="KW-1185">Reference proteome</keyword>
<feature type="compositionally biased region" description="Basic residues" evidence="1">
    <location>
        <begin position="38"/>
        <end position="57"/>
    </location>
</feature>
<dbReference type="EMBL" id="JALPRY010000007">
    <property type="protein sequence ID" value="MCK8779556.1"/>
    <property type="molecule type" value="Genomic_DNA"/>
</dbReference>
<proteinExistence type="predicted"/>
<evidence type="ECO:0000313" key="4">
    <source>
        <dbReference type="Proteomes" id="UP001202827"/>
    </source>
</evidence>
<sequence>MKLFTRAFAVALAMTCAAAPLSAQAQSHHPDRKPSFHQSHKPQAHRPPPKHKWARGHKVSDWKRRQHVRDYRRYGLRAPGKGQQWIKVDNDYLLVSVATGLILGLAAGR</sequence>
<evidence type="ECO:0000256" key="2">
    <source>
        <dbReference type="SAM" id="SignalP"/>
    </source>
</evidence>
<dbReference type="Proteomes" id="UP001202827">
    <property type="component" value="Unassembled WGS sequence"/>
</dbReference>